<dbReference type="CDD" id="cd04301">
    <property type="entry name" value="NAT_SF"/>
    <property type="match status" value="1"/>
</dbReference>
<dbReference type="SUPFAM" id="SSF55729">
    <property type="entry name" value="Acyl-CoA N-acyltransferases (Nat)"/>
    <property type="match status" value="1"/>
</dbReference>
<reference evidence="4 5" key="1">
    <citation type="submission" date="2022-12" db="EMBL/GenBank/DDBJ databases">
        <title>Genomic features and morphological characterization of a novel Knufia sp. strain isolated from spacecraft assembly facility.</title>
        <authorList>
            <person name="Teixeira M."/>
            <person name="Chander A.M."/>
            <person name="Stajich J.E."/>
            <person name="Venkateswaran K."/>
        </authorList>
    </citation>
    <scope>NUCLEOTIDE SEQUENCE [LARGE SCALE GENOMIC DNA]</scope>
    <source>
        <strain evidence="4 5">FJI-L2-BK-P2</strain>
    </source>
</reference>
<evidence type="ECO:0000256" key="2">
    <source>
        <dbReference type="ARBA" id="ARBA00023315"/>
    </source>
</evidence>
<name>A0AAN8IPX6_9EURO</name>
<dbReference type="PANTHER" id="PTHR43877">
    <property type="entry name" value="AMINOALKYLPHOSPHONATE N-ACETYLTRANSFERASE-RELATED-RELATED"/>
    <property type="match status" value="1"/>
</dbReference>
<dbReference type="EMBL" id="JAKLMC020000006">
    <property type="protein sequence ID" value="KAK5955477.1"/>
    <property type="molecule type" value="Genomic_DNA"/>
</dbReference>
<accession>A0AAN8IPX6</accession>
<dbReference type="Proteomes" id="UP001316803">
    <property type="component" value="Unassembled WGS sequence"/>
</dbReference>
<evidence type="ECO:0000259" key="3">
    <source>
        <dbReference type="PROSITE" id="PS51186"/>
    </source>
</evidence>
<evidence type="ECO:0000256" key="1">
    <source>
        <dbReference type="ARBA" id="ARBA00022679"/>
    </source>
</evidence>
<dbReference type="InterPro" id="IPR050832">
    <property type="entry name" value="Bact_Acetyltransf"/>
</dbReference>
<evidence type="ECO:0000313" key="4">
    <source>
        <dbReference type="EMBL" id="KAK5955477.1"/>
    </source>
</evidence>
<comment type="caution">
    <text evidence="4">The sequence shown here is derived from an EMBL/GenBank/DDBJ whole genome shotgun (WGS) entry which is preliminary data.</text>
</comment>
<sequence>MTSTTTIDPSQPLLLTSTTPHLPTLLTLAVHLHAHCILHSGTLATFLPPLSHPKMLTWWQSRLDEVSAGQRHIILYLLPVSSRTTSTGTTTPIPDPIFAADPPSPTAGPLPTITLNNTTYDLAGLVTLSMPPSETGPMRGLVEKLFTSPHHRRKGVARTVMSELERVARREGRWNLLLDTTVGSEAEGVYPRLGWERCGFVREYGVHPGTGEWVDEVWFGKDLR</sequence>
<dbReference type="Gene3D" id="3.40.630.30">
    <property type="match status" value="1"/>
</dbReference>
<organism evidence="4 5">
    <name type="scientific">Knufia fluminis</name>
    <dbReference type="NCBI Taxonomy" id="191047"/>
    <lineage>
        <taxon>Eukaryota</taxon>
        <taxon>Fungi</taxon>
        <taxon>Dikarya</taxon>
        <taxon>Ascomycota</taxon>
        <taxon>Pezizomycotina</taxon>
        <taxon>Eurotiomycetes</taxon>
        <taxon>Chaetothyriomycetidae</taxon>
        <taxon>Chaetothyriales</taxon>
        <taxon>Trichomeriaceae</taxon>
        <taxon>Knufia</taxon>
    </lineage>
</organism>
<gene>
    <name evidence="4" type="ORF">OHC33_003115</name>
</gene>
<dbReference type="PROSITE" id="PS51186">
    <property type="entry name" value="GNAT"/>
    <property type="match status" value="1"/>
</dbReference>
<feature type="domain" description="N-acetyltransferase" evidence="3">
    <location>
        <begin position="61"/>
        <end position="224"/>
    </location>
</feature>
<dbReference type="InterPro" id="IPR000182">
    <property type="entry name" value="GNAT_dom"/>
</dbReference>
<protein>
    <recommendedName>
        <fullName evidence="3">N-acetyltransferase domain-containing protein</fullName>
    </recommendedName>
</protein>
<evidence type="ECO:0000313" key="5">
    <source>
        <dbReference type="Proteomes" id="UP001316803"/>
    </source>
</evidence>
<dbReference type="InterPro" id="IPR016181">
    <property type="entry name" value="Acyl_CoA_acyltransferase"/>
</dbReference>
<keyword evidence="5" id="KW-1185">Reference proteome</keyword>
<dbReference type="PANTHER" id="PTHR43877:SF2">
    <property type="entry name" value="AMINOALKYLPHOSPHONATE N-ACETYLTRANSFERASE-RELATED"/>
    <property type="match status" value="1"/>
</dbReference>
<dbReference type="Pfam" id="PF00583">
    <property type="entry name" value="Acetyltransf_1"/>
    <property type="match status" value="1"/>
</dbReference>
<keyword evidence="1" id="KW-0808">Transferase</keyword>
<dbReference type="AlphaFoldDB" id="A0AAN8IPX6"/>
<dbReference type="GO" id="GO:0016747">
    <property type="term" value="F:acyltransferase activity, transferring groups other than amino-acyl groups"/>
    <property type="evidence" value="ECO:0007669"/>
    <property type="project" value="InterPro"/>
</dbReference>
<proteinExistence type="predicted"/>
<keyword evidence="2" id="KW-0012">Acyltransferase</keyword>